<feature type="compositionally biased region" description="Polar residues" evidence="3">
    <location>
        <begin position="370"/>
        <end position="381"/>
    </location>
</feature>
<feature type="transmembrane region" description="Helical" evidence="4">
    <location>
        <begin position="44"/>
        <end position="64"/>
    </location>
</feature>
<dbReference type="GO" id="GO:0016020">
    <property type="term" value="C:membrane"/>
    <property type="evidence" value="ECO:0007669"/>
    <property type="project" value="UniProtKB-SubCell"/>
</dbReference>
<accession>A0A2N3L4Z0</accession>
<reference evidence="6 7" key="1">
    <citation type="submission" date="2017-09" db="EMBL/GenBank/DDBJ databases">
        <title>Biodiversity and function of Thalassospira species in the particle-attached aromatic-hydrocarbon-degrading consortia from the surface seawater of the China South Sea.</title>
        <authorList>
            <person name="Dong C."/>
            <person name="Lai Q."/>
            <person name="Shao Z."/>
        </authorList>
    </citation>
    <scope>NUCLEOTIDE SEQUENCE [LARGE SCALE GENOMIC DNA]</scope>
    <source>
        <strain evidence="6 7">139Z-12</strain>
    </source>
</reference>
<feature type="region of interest" description="Disordered" evidence="3">
    <location>
        <begin position="1"/>
        <end position="21"/>
    </location>
</feature>
<keyword evidence="2 4" id="KW-0472">Membrane</keyword>
<dbReference type="SMART" id="SM00244">
    <property type="entry name" value="PHB"/>
    <property type="match status" value="1"/>
</dbReference>
<name>A0A2N3L4Z0_9PROT</name>
<keyword evidence="4" id="KW-1133">Transmembrane helix</keyword>
<evidence type="ECO:0000313" key="7">
    <source>
        <dbReference type="Proteomes" id="UP000233332"/>
    </source>
</evidence>
<sequence>MVDGTTMSASGPDRGDDDDGRPRGIAGRIVYGLQSVVKRYQTSFLITIFFVLIGMIALAPQIFITIPSGHVGVMWYRFFGGTVVERSYGEGVQLIFPWDKMFIYDARLQNQARVYDTISSNGLSMEVDIAVRYRINREAAGMLHKLVGPDYPEVLVYPEIGSHARELISRYTPEQLYTETRAFIQAEILERMVNQLGSSLVNQSFQGRLVTVEDVLIRSVKLPQRVADAIERKAEQYQAMLEYDFRLAREEKEKQRKKIEAEGIREFQDIVAKTITEEYLRLRGIEATMSLATSRNSKTIIIGGRDGLPVILNTADAPGASRESEEPGAELTGDRQETLPSANDFNARGTEISPQNAISPGLRDPDGKGPSSSQAKPQNPNAPGGQPTPAMKPDAPKAGSATPDVEEATAPGTMQKVMESIAPVYDPSGSRAEAPAGREPAAVPEMKSDLKQ</sequence>
<evidence type="ECO:0000256" key="2">
    <source>
        <dbReference type="ARBA" id="ARBA00023136"/>
    </source>
</evidence>
<dbReference type="PANTHER" id="PTHR23222:SF1">
    <property type="entry name" value="PROHIBITIN-2"/>
    <property type="match status" value="1"/>
</dbReference>
<dbReference type="CDD" id="cd03401">
    <property type="entry name" value="SPFH_prohibitin"/>
    <property type="match status" value="1"/>
</dbReference>
<dbReference type="InterPro" id="IPR001107">
    <property type="entry name" value="Band_7"/>
</dbReference>
<dbReference type="AlphaFoldDB" id="A0A2N3L4Z0"/>
<evidence type="ECO:0000256" key="4">
    <source>
        <dbReference type="SAM" id="Phobius"/>
    </source>
</evidence>
<keyword evidence="7" id="KW-1185">Reference proteome</keyword>
<organism evidence="6 7">
    <name type="scientific">Thalassospira lohafexi</name>
    <dbReference type="NCBI Taxonomy" id="744227"/>
    <lineage>
        <taxon>Bacteria</taxon>
        <taxon>Pseudomonadati</taxon>
        <taxon>Pseudomonadota</taxon>
        <taxon>Alphaproteobacteria</taxon>
        <taxon>Rhodospirillales</taxon>
        <taxon>Thalassospiraceae</taxon>
        <taxon>Thalassospira</taxon>
    </lineage>
</organism>
<protein>
    <submittedName>
        <fullName evidence="6">Band 7 protein</fullName>
    </submittedName>
</protein>
<dbReference type="SUPFAM" id="SSF117892">
    <property type="entry name" value="Band 7/SPFH domain"/>
    <property type="match status" value="1"/>
</dbReference>
<dbReference type="Proteomes" id="UP000233332">
    <property type="component" value="Unassembled WGS sequence"/>
</dbReference>
<dbReference type="EMBL" id="NXGX01000005">
    <property type="protein sequence ID" value="PKR57750.1"/>
    <property type="molecule type" value="Genomic_DNA"/>
</dbReference>
<comment type="caution">
    <text evidence="6">The sequence shown here is derived from an EMBL/GenBank/DDBJ whole genome shotgun (WGS) entry which is preliminary data.</text>
</comment>
<feature type="domain" description="Band 7" evidence="5">
    <location>
        <begin position="61"/>
        <end position="234"/>
    </location>
</feature>
<proteinExistence type="predicted"/>
<evidence type="ECO:0000256" key="3">
    <source>
        <dbReference type="SAM" id="MobiDB-lite"/>
    </source>
</evidence>
<evidence type="ECO:0000313" key="6">
    <source>
        <dbReference type="EMBL" id="PKR57750.1"/>
    </source>
</evidence>
<dbReference type="InterPro" id="IPR036013">
    <property type="entry name" value="Band_7/SPFH_dom_sf"/>
</dbReference>
<dbReference type="GO" id="GO:0007005">
    <property type="term" value="P:mitochondrion organization"/>
    <property type="evidence" value="ECO:0007669"/>
    <property type="project" value="TreeGrafter"/>
</dbReference>
<dbReference type="RefSeq" id="WP_101302852.1">
    <property type="nucleotide sequence ID" value="NZ_NXGX01000005.1"/>
</dbReference>
<feature type="compositionally biased region" description="Low complexity" evidence="3">
    <location>
        <begin position="432"/>
        <end position="445"/>
    </location>
</feature>
<dbReference type="Pfam" id="PF01145">
    <property type="entry name" value="Band_7"/>
    <property type="match status" value="1"/>
</dbReference>
<gene>
    <name evidence="6" type="ORF">COO92_13320</name>
</gene>
<dbReference type="Gene3D" id="3.30.479.30">
    <property type="entry name" value="Band 7 domain"/>
    <property type="match status" value="1"/>
</dbReference>
<evidence type="ECO:0000259" key="5">
    <source>
        <dbReference type="SMART" id="SM00244"/>
    </source>
</evidence>
<dbReference type="InterPro" id="IPR000163">
    <property type="entry name" value="Prohibitin"/>
</dbReference>
<keyword evidence="4" id="KW-0812">Transmembrane</keyword>
<dbReference type="PANTHER" id="PTHR23222">
    <property type="entry name" value="PROHIBITIN"/>
    <property type="match status" value="1"/>
</dbReference>
<comment type="subcellular location">
    <subcellularLocation>
        <location evidence="1">Membrane</location>
        <topology evidence="1">Single-pass membrane protein</topology>
    </subcellularLocation>
</comment>
<feature type="region of interest" description="Disordered" evidence="3">
    <location>
        <begin position="313"/>
        <end position="452"/>
    </location>
</feature>
<evidence type="ECO:0000256" key="1">
    <source>
        <dbReference type="ARBA" id="ARBA00004167"/>
    </source>
</evidence>